<dbReference type="Proteomes" id="UP000318288">
    <property type="component" value="Unassembled WGS sequence"/>
</dbReference>
<evidence type="ECO:0008006" key="5">
    <source>
        <dbReference type="Google" id="ProtNLM"/>
    </source>
</evidence>
<feature type="chain" id="PRO_5022977228" description="Secreted protein" evidence="2">
    <location>
        <begin position="21"/>
        <end position="60"/>
    </location>
</feature>
<keyword evidence="2" id="KW-0732">Signal</keyword>
<comment type="caution">
    <text evidence="3">The sequence shown here is derived from an EMBL/GenBank/DDBJ whole genome shotgun (WGS) entry which is preliminary data.</text>
</comment>
<feature type="region of interest" description="Disordered" evidence="1">
    <location>
        <begin position="23"/>
        <end position="60"/>
    </location>
</feature>
<evidence type="ECO:0000313" key="3">
    <source>
        <dbReference type="EMBL" id="TWU50983.1"/>
    </source>
</evidence>
<dbReference type="AlphaFoldDB" id="A0A5C6EML0"/>
<evidence type="ECO:0000256" key="2">
    <source>
        <dbReference type="SAM" id="SignalP"/>
    </source>
</evidence>
<protein>
    <recommendedName>
        <fullName evidence="5">Secreted protein</fullName>
    </recommendedName>
</protein>
<keyword evidence="4" id="KW-1185">Reference proteome</keyword>
<dbReference type="PROSITE" id="PS51257">
    <property type="entry name" value="PROKAR_LIPOPROTEIN"/>
    <property type="match status" value="1"/>
</dbReference>
<feature type="compositionally biased region" description="Polar residues" evidence="1">
    <location>
        <begin position="23"/>
        <end position="48"/>
    </location>
</feature>
<evidence type="ECO:0000256" key="1">
    <source>
        <dbReference type="SAM" id="MobiDB-lite"/>
    </source>
</evidence>
<accession>A0A5C6EML0</accession>
<reference evidence="3 4" key="1">
    <citation type="submission" date="2019-02" db="EMBL/GenBank/DDBJ databases">
        <title>Deep-cultivation of Planctomycetes and their phenomic and genomic characterization uncovers novel biology.</title>
        <authorList>
            <person name="Wiegand S."/>
            <person name="Jogler M."/>
            <person name="Boedeker C."/>
            <person name="Pinto D."/>
            <person name="Vollmers J."/>
            <person name="Rivas-Marin E."/>
            <person name="Kohn T."/>
            <person name="Peeters S.H."/>
            <person name="Heuer A."/>
            <person name="Rast P."/>
            <person name="Oberbeckmann S."/>
            <person name="Bunk B."/>
            <person name="Jeske O."/>
            <person name="Meyerdierks A."/>
            <person name="Storesund J.E."/>
            <person name="Kallscheuer N."/>
            <person name="Luecker S."/>
            <person name="Lage O.M."/>
            <person name="Pohl T."/>
            <person name="Merkel B.J."/>
            <person name="Hornburger P."/>
            <person name="Mueller R.-W."/>
            <person name="Bruemmer F."/>
            <person name="Labrenz M."/>
            <person name="Spormann A.M."/>
            <person name="Op Den Camp H."/>
            <person name="Overmann J."/>
            <person name="Amann R."/>
            <person name="Jetten M.S.M."/>
            <person name="Mascher T."/>
            <person name="Medema M.H."/>
            <person name="Devos D.P."/>
            <person name="Kaster A.-K."/>
            <person name="Ovreas L."/>
            <person name="Rohde M."/>
            <person name="Galperin M.Y."/>
            <person name="Jogler C."/>
        </authorList>
    </citation>
    <scope>NUCLEOTIDE SEQUENCE [LARGE SCALE GENOMIC DNA]</scope>
    <source>
        <strain evidence="3 4">Poly51</strain>
    </source>
</reference>
<name>A0A5C6EML0_9BACT</name>
<proteinExistence type="predicted"/>
<organism evidence="3 4">
    <name type="scientific">Rubripirellula tenax</name>
    <dbReference type="NCBI Taxonomy" id="2528015"/>
    <lineage>
        <taxon>Bacteria</taxon>
        <taxon>Pseudomonadati</taxon>
        <taxon>Planctomycetota</taxon>
        <taxon>Planctomycetia</taxon>
        <taxon>Pirellulales</taxon>
        <taxon>Pirellulaceae</taxon>
        <taxon>Rubripirellula</taxon>
    </lineage>
</organism>
<dbReference type="RefSeq" id="WP_146459643.1">
    <property type="nucleotide sequence ID" value="NZ_SJPW01000005.1"/>
</dbReference>
<sequence length="60" mass="6420" precursor="true">MKHSLKIFFGILMALPLVVASGCSGSSDPEVTSDASEVQNYLDQNPESANLDMEPPPDPE</sequence>
<feature type="signal peptide" evidence="2">
    <location>
        <begin position="1"/>
        <end position="20"/>
    </location>
</feature>
<gene>
    <name evidence="3" type="ORF">Poly51_42760</name>
</gene>
<dbReference type="EMBL" id="SJPW01000005">
    <property type="protein sequence ID" value="TWU50983.1"/>
    <property type="molecule type" value="Genomic_DNA"/>
</dbReference>
<evidence type="ECO:0000313" key="4">
    <source>
        <dbReference type="Proteomes" id="UP000318288"/>
    </source>
</evidence>